<gene>
    <name evidence="2" type="ORF">WMG39_12345</name>
</gene>
<reference evidence="2 3" key="1">
    <citation type="journal article" date="2020" name="Harmful Algae">
        <title>Molecular and morphological characterization of a novel dihydroanatoxin-a producing Microcoleus species (cyanobacteria) from the Russian River, California, USA.</title>
        <authorList>
            <person name="Conklin K.Y."/>
            <person name="Stancheva R."/>
            <person name="Otten T.G."/>
            <person name="Fadness R."/>
            <person name="Boyer G.L."/>
            <person name="Read B."/>
            <person name="Zhang X."/>
            <person name="Sheath R.G."/>
        </authorList>
    </citation>
    <scope>NUCLEOTIDE SEQUENCE [LARGE SCALE GENOMIC DNA]</scope>
    <source>
        <strain evidence="2 3">PTRS2</strain>
    </source>
</reference>
<evidence type="ECO:0000313" key="2">
    <source>
        <dbReference type="EMBL" id="MEK0185629.1"/>
    </source>
</evidence>
<keyword evidence="3" id="KW-1185">Reference proteome</keyword>
<dbReference type="Proteomes" id="UP001384579">
    <property type="component" value="Unassembled WGS sequence"/>
</dbReference>
<proteinExistence type="predicted"/>
<protein>
    <submittedName>
        <fullName evidence="2">Methyl-accepting chemotaxis protein</fullName>
    </submittedName>
</protein>
<dbReference type="InterPro" id="IPR011990">
    <property type="entry name" value="TPR-like_helical_dom_sf"/>
</dbReference>
<evidence type="ECO:0000313" key="3">
    <source>
        <dbReference type="Proteomes" id="UP001384579"/>
    </source>
</evidence>
<feature type="region of interest" description="Disordered" evidence="1">
    <location>
        <begin position="261"/>
        <end position="400"/>
    </location>
</feature>
<sequence>MATSTNFQQDYQRAEAAYTAGDYPEAAALVCQLVADFPEDPSARLLCGHIYCYGLEDYEVAREQYAVVLDLSDDQSLLEHAHNGINYTDQFLPGELPSENFDAETELEFYPDKSLDVDLEDPNFELFSGDAAGIDWESPSPNGMEKEDLADLGMSALGWEPKDDNEIGAADLTLASNPFMNDSGGMAAYAEATGPLDDEFASSDFGDAFALDHEGLDDPFQESKVSAKSIPYEADSFSEAPTQILNGRGFAAAEVGKDLDLNPVDYPTSPSHNFDESFAPRSLPDEFDLDDDLDDYSSSPPIDQNHNYDLGEDADPFAQELPGEFGRPETNGEYSSNYDLAEDETLLMGGAVPNSQSPRARRGGLNSSDRTSQSNGYGDSSSVAFGSRDSFELDAFDDDA</sequence>
<accession>A0ABU8YMI4</accession>
<comment type="caution">
    <text evidence="2">The sequence shown here is derived from an EMBL/GenBank/DDBJ whole genome shotgun (WGS) entry which is preliminary data.</text>
</comment>
<dbReference type="SUPFAM" id="SSF48452">
    <property type="entry name" value="TPR-like"/>
    <property type="match status" value="1"/>
</dbReference>
<dbReference type="EMBL" id="JBBLXS010000135">
    <property type="protein sequence ID" value="MEK0185629.1"/>
    <property type="molecule type" value="Genomic_DNA"/>
</dbReference>
<feature type="compositionally biased region" description="Acidic residues" evidence="1">
    <location>
        <begin position="285"/>
        <end position="295"/>
    </location>
</feature>
<dbReference type="RefSeq" id="WP_422757129.1">
    <property type="nucleotide sequence ID" value="NZ_JBBLXS010000135.1"/>
</dbReference>
<evidence type="ECO:0000256" key="1">
    <source>
        <dbReference type="SAM" id="MobiDB-lite"/>
    </source>
</evidence>
<organism evidence="2 3">
    <name type="scientific">Microcoleus anatoxicus PTRS2</name>
    <dbReference type="NCBI Taxonomy" id="2705321"/>
    <lineage>
        <taxon>Bacteria</taxon>
        <taxon>Bacillati</taxon>
        <taxon>Cyanobacteriota</taxon>
        <taxon>Cyanophyceae</taxon>
        <taxon>Oscillatoriophycideae</taxon>
        <taxon>Oscillatoriales</taxon>
        <taxon>Microcoleaceae</taxon>
        <taxon>Microcoleus</taxon>
        <taxon>Microcoleus anatoxicus</taxon>
    </lineage>
</organism>
<dbReference type="Gene3D" id="1.25.40.10">
    <property type="entry name" value="Tetratricopeptide repeat domain"/>
    <property type="match status" value="1"/>
</dbReference>
<feature type="non-terminal residue" evidence="2">
    <location>
        <position position="400"/>
    </location>
</feature>
<name>A0ABU8YMI4_9CYAN</name>
<feature type="compositionally biased region" description="Polar residues" evidence="1">
    <location>
        <begin position="365"/>
        <end position="384"/>
    </location>
</feature>